<sequence>MKVKNEEVRYYQPRFKKWIDSTKWDSIAERLPDENISIITQVMNAEKDGDCSWLIWECCDHVLDNIRAIAKKIDRVT</sequence>
<protein>
    <submittedName>
        <fullName evidence="1">Uncharacterized protein</fullName>
    </submittedName>
</protein>
<reference evidence="1" key="1">
    <citation type="journal article" date="2021" name="Proc. Natl. Acad. Sci. U.S.A.">
        <title>A Catalog of Tens of Thousands of Viruses from Human Metagenomes Reveals Hidden Associations with Chronic Diseases.</title>
        <authorList>
            <person name="Tisza M.J."/>
            <person name="Buck C.B."/>
        </authorList>
    </citation>
    <scope>NUCLEOTIDE SEQUENCE</scope>
    <source>
        <strain evidence="1">CtkL634</strain>
    </source>
</reference>
<organism evidence="1">
    <name type="scientific">Siphoviridae sp. ctkL634</name>
    <dbReference type="NCBI Taxonomy" id="2826442"/>
    <lineage>
        <taxon>Viruses</taxon>
        <taxon>Duplodnaviria</taxon>
        <taxon>Heunggongvirae</taxon>
        <taxon>Uroviricota</taxon>
        <taxon>Caudoviricetes</taxon>
    </lineage>
</organism>
<dbReference type="EMBL" id="BK014911">
    <property type="protein sequence ID" value="DAD82049.1"/>
    <property type="molecule type" value="Genomic_DNA"/>
</dbReference>
<evidence type="ECO:0000313" key="1">
    <source>
        <dbReference type="EMBL" id="DAD82049.1"/>
    </source>
</evidence>
<name>A0A8S5MI57_9CAUD</name>
<proteinExistence type="predicted"/>
<accession>A0A8S5MI57</accession>